<evidence type="ECO:0000313" key="1">
    <source>
        <dbReference type="EMBL" id="SDP71195.1"/>
    </source>
</evidence>
<accession>A0ABY0SWX3</accession>
<proteinExistence type="predicted"/>
<gene>
    <name evidence="1" type="ORF">SAMN04488512_1306</name>
</gene>
<dbReference type="EMBL" id="FNJD01000030">
    <property type="protein sequence ID" value="SDP71195.1"/>
    <property type="molecule type" value="Genomic_DNA"/>
</dbReference>
<sequence>MYLGQSHEKSSFYCRSTLGEGRTKIVEIEPENSQETKRV</sequence>
<organism evidence="1 2">
    <name type="scientific">Sulfitobacter litoralis</name>
    <dbReference type="NCBI Taxonomy" id="335975"/>
    <lineage>
        <taxon>Bacteria</taxon>
        <taxon>Pseudomonadati</taxon>
        <taxon>Pseudomonadota</taxon>
        <taxon>Alphaproteobacteria</taxon>
        <taxon>Rhodobacterales</taxon>
        <taxon>Roseobacteraceae</taxon>
        <taxon>Sulfitobacter</taxon>
    </lineage>
</organism>
<evidence type="ECO:0000313" key="2">
    <source>
        <dbReference type="Proteomes" id="UP000198646"/>
    </source>
</evidence>
<dbReference type="Proteomes" id="UP000198646">
    <property type="component" value="Unassembled WGS sequence"/>
</dbReference>
<protein>
    <submittedName>
        <fullName evidence="1">Uncharacterized protein</fullName>
    </submittedName>
</protein>
<reference evidence="1 2" key="1">
    <citation type="submission" date="2016-10" db="EMBL/GenBank/DDBJ databases">
        <authorList>
            <person name="Varghese N."/>
            <person name="Submissions S."/>
        </authorList>
    </citation>
    <scope>NUCLEOTIDE SEQUENCE [LARGE SCALE GENOMIC DNA]</scope>
    <source>
        <strain evidence="1 2">DSM 17584</strain>
    </source>
</reference>
<comment type="caution">
    <text evidence="1">The sequence shown here is derived from an EMBL/GenBank/DDBJ whole genome shotgun (WGS) entry which is preliminary data.</text>
</comment>
<name>A0ABY0SWX3_9RHOB</name>
<keyword evidence="2" id="KW-1185">Reference proteome</keyword>